<sequence>MITQTTLPTPQTPLLQEAASFKNEFRGQQVAADGLEHDPPERCSMNSSQGAIVEDGSDDLYARLSQLHSSTLRNCSLSGMHAIYLGESFLLTYVVRSTLDAETAPWPVSTLQLPLPTAASNKPGRLTPDSHLNAEDLEVLQLRSAFTLPEQEASDALVKTFFDAVYPAFPIFDRRDFAVLYETNQISLLILNAIFAIASTLCDAEVIRKAGFESRRSARKTFIKRAKALYDADYDRDKVVLIQATFILSFLWEGPNEEKDMWHWLGIAISIAQGKGLHRS</sequence>
<evidence type="ECO:0000256" key="2">
    <source>
        <dbReference type="ARBA" id="ARBA00023015"/>
    </source>
</evidence>
<dbReference type="GO" id="GO:0008270">
    <property type="term" value="F:zinc ion binding"/>
    <property type="evidence" value="ECO:0007669"/>
    <property type="project" value="InterPro"/>
</dbReference>
<evidence type="ECO:0000259" key="6">
    <source>
        <dbReference type="Pfam" id="PF04082"/>
    </source>
</evidence>
<dbReference type="InterPro" id="IPR052073">
    <property type="entry name" value="Amide_Lactam_Regulators"/>
</dbReference>
<dbReference type="AlphaFoldDB" id="A0A072PWX7"/>
<dbReference type="PANTHER" id="PTHR47171:SF1">
    <property type="entry name" value="ZN(II)2CYS6 TRANSCRIPTION FACTOR (EUROFUNG)"/>
    <property type="match status" value="1"/>
</dbReference>
<keyword evidence="4" id="KW-0804">Transcription</keyword>
<dbReference type="GeneID" id="25276787"/>
<dbReference type="STRING" id="1182545.A0A072PWX7"/>
<dbReference type="PANTHER" id="PTHR47171">
    <property type="entry name" value="FARA-RELATED"/>
    <property type="match status" value="1"/>
</dbReference>
<keyword evidence="1" id="KW-0862">Zinc</keyword>
<proteinExistence type="predicted"/>
<dbReference type="RefSeq" id="XP_013266453.1">
    <property type="nucleotide sequence ID" value="XM_013410999.1"/>
</dbReference>
<organism evidence="7 8">
    <name type="scientific">Exophiala aquamarina CBS 119918</name>
    <dbReference type="NCBI Taxonomy" id="1182545"/>
    <lineage>
        <taxon>Eukaryota</taxon>
        <taxon>Fungi</taxon>
        <taxon>Dikarya</taxon>
        <taxon>Ascomycota</taxon>
        <taxon>Pezizomycotina</taxon>
        <taxon>Eurotiomycetes</taxon>
        <taxon>Chaetothyriomycetidae</taxon>
        <taxon>Chaetothyriales</taxon>
        <taxon>Herpotrichiellaceae</taxon>
        <taxon>Exophiala</taxon>
    </lineage>
</organism>
<evidence type="ECO:0000256" key="5">
    <source>
        <dbReference type="ARBA" id="ARBA00023242"/>
    </source>
</evidence>
<evidence type="ECO:0000313" key="7">
    <source>
        <dbReference type="EMBL" id="KEF63863.1"/>
    </source>
</evidence>
<reference evidence="7 8" key="1">
    <citation type="submission" date="2013-03" db="EMBL/GenBank/DDBJ databases">
        <title>The Genome Sequence of Exophiala aquamarina CBS 119918.</title>
        <authorList>
            <consortium name="The Broad Institute Genomics Platform"/>
            <person name="Cuomo C."/>
            <person name="de Hoog S."/>
            <person name="Gorbushina A."/>
            <person name="Walker B."/>
            <person name="Young S.K."/>
            <person name="Zeng Q."/>
            <person name="Gargeya S."/>
            <person name="Fitzgerald M."/>
            <person name="Haas B."/>
            <person name="Abouelleil A."/>
            <person name="Allen A.W."/>
            <person name="Alvarado L."/>
            <person name="Arachchi H.M."/>
            <person name="Berlin A.M."/>
            <person name="Chapman S.B."/>
            <person name="Gainer-Dewar J."/>
            <person name="Goldberg J."/>
            <person name="Griggs A."/>
            <person name="Gujja S."/>
            <person name="Hansen M."/>
            <person name="Howarth C."/>
            <person name="Imamovic A."/>
            <person name="Ireland A."/>
            <person name="Larimer J."/>
            <person name="McCowan C."/>
            <person name="Murphy C."/>
            <person name="Pearson M."/>
            <person name="Poon T.W."/>
            <person name="Priest M."/>
            <person name="Roberts A."/>
            <person name="Saif S."/>
            <person name="Shea T."/>
            <person name="Sisk P."/>
            <person name="Sykes S."/>
            <person name="Wortman J."/>
            <person name="Nusbaum C."/>
            <person name="Birren B."/>
        </authorList>
    </citation>
    <scope>NUCLEOTIDE SEQUENCE [LARGE SCALE GENOMIC DNA]</scope>
    <source>
        <strain evidence="7 8">CBS 119918</strain>
    </source>
</reference>
<dbReference type="Pfam" id="PF04082">
    <property type="entry name" value="Fungal_trans"/>
    <property type="match status" value="1"/>
</dbReference>
<keyword evidence="8" id="KW-1185">Reference proteome</keyword>
<dbReference type="CDD" id="cd12148">
    <property type="entry name" value="fungal_TF_MHR"/>
    <property type="match status" value="1"/>
</dbReference>
<gene>
    <name evidence="7" type="ORF">A1O9_01841</name>
</gene>
<evidence type="ECO:0000313" key="8">
    <source>
        <dbReference type="Proteomes" id="UP000027920"/>
    </source>
</evidence>
<keyword evidence="5" id="KW-0539">Nucleus</keyword>
<accession>A0A072PWX7</accession>
<comment type="caution">
    <text evidence="7">The sequence shown here is derived from an EMBL/GenBank/DDBJ whole genome shotgun (WGS) entry which is preliminary data.</text>
</comment>
<evidence type="ECO:0000256" key="4">
    <source>
        <dbReference type="ARBA" id="ARBA00023163"/>
    </source>
</evidence>
<dbReference type="GO" id="GO:0003677">
    <property type="term" value="F:DNA binding"/>
    <property type="evidence" value="ECO:0007669"/>
    <property type="project" value="UniProtKB-KW"/>
</dbReference>
<dbReference type="InterPro" id="IPR007219">
    <property type="entry name" value="XnlR_reg_dom"/>
</dbReference>
<feature type="domain" description="Xylanolytic transcriptional activator regulatory" evidence="6">
    <location>
        <begin position="159"/>
        <end position="279"/>
    </location>
</feature>
<name>A0A072PWX7_9EURO</name>
<evidence type="ECO:0000256" key="1">
    <source>
        <dbReference type="ARBA" id="ARBA00022833"/>
    </source>
</evidence>
<keyword evidence="3" id="KW-0238">DNA-binding</keyword>
<dbReference type="GO" id="GO:0006351">
    <property type="term" value="P:DNA-templated transcription"/>
    <property type="evidence" value="ECO:0007669"/>
    <property type="project" value="InterPro"/>
</dbReference>
<protein>
    <recommendedName>
        <fullName evidence="6">Xylanolytic transcriptional activator regulatory domain-containing protein</fullName>
    </recommendedName>
</protein>
<evidence type="ECO:0000256" key="3">
    <source>
        <dbReference type="ARBA" id="ARBA00023125"/>
    </source>
</evidence>
<dbReference type="Proteomes" id="UP000027920">
    <property type="component" value="Unassembled WGS sequence"/>
</dbReference>
<keyword evidence="2" id="KW-0805">Transcription regulation</keyword>
<dbReference type="HOGENOM" id="CLU_994096_0_0_1"/>
<dbReference type="EMBL" id="AMGV01000001">
    <property type="protein sequence ID" value="KEF63863.1"/>
    <property type="molecule type" value="Genomic_DNA"/>
</dbReference>
<dbReference type="VEuPathDB" id="FungiDB:A1O9_01841"/>
<dbReference type="OrthoDB" id="5121955at2759"/>